<evidence type="ECO:0000256" key="1">
    <source>
        <dbReference type="SAM" id="MobiDB-lite"/>
    </source>
</evidence>
<keyword evidence="2" id="KW-0812">Transmembrane</keyword>
<evidence type="ECO:0008006" key="5">
    <source>
        <dbReference type="Google" id="ProtNLM"/>
    </source>
</evidence>
<evidence type="ECO:0000313" key="3">
    <source>
        <dbReference type="EMBL" id="KAJ3180469.1"/>
    </source>
</evidence>
<reference evidence="3" key="1">
    <citation type="submission" date="2020-05" db="EMBL/GenBank/DDBJ databases">
        <title>Phylogenomic resolution of chytrid fungi.</title>
        <authorList>
            <person name="Stajich J.E."/>
            <person name="Amses K."/>
            <person name="Simmons R."/>
            <person name="Seto K."/>
            <person name="Myers J."/>
            <person name="Bonds A."/>
            <person name="Quandt C.A."/>
            <person name="Barry K."/>
            <person name="Liu P."/>
            <person name="Grigoriev I."/>
            <person name="Longcore J.E."/>
            <person name="James T.Y."/>
        </authorList>
    </citation>
    <scope>NUCLEOTIDE SEQUENCE</scope>
    <source>
        <strain evidence="3">JEL0379</strain>
    </source>
</reference>
<dbReference type="EMBL" id="JADGJQ010000016">
    <property type="protein sequence ID" value="KAJ3180469.1"/>
    <property type="molecule type" value="Genomic_DNA"/>
</dbReference>
<gene>
    <name evidence="3" type="ORF">HDU87_001978</name>
</gene>
<keyword evidence="2" id="KW-0472">Membrane</keyword>
<protein>
    <recommendedName>
        <fullName evidence="5">Transmembrane protein</fullName>
    </recommendedName>
</protein>
<evidence type="ECO:0000256" key="2">
    <source>
        <dbReference type="SAM" id="Phobius"/>
    </source>
</evidence>
<dbReference type="Proteomes" id="UP001212152">
    <property type="component" value="Unassembled WGS sequence"/>
</dbReference>
<feature type="region of interest" description="Disordered" evidence="1">
    <location>
        <begin position="455"/>
        <end position="492"/>
    </location>
</feature>
<accession>A0AAD5TP59</accession>
<dbReference type="AlphaFoldDB" id="A0AAD5TP59"/>
<keyword evidence="4" id="KW-1185">Reference proteome</keyword>
<keyword evidence="2" id="KW-1133">Transmembrane helix</keyword>
<organism evidence="3 4">
    <name type="scientific">Geranomyces variabilis</name>
    <dbReference type="NCBI Taxonomy" id="109894"/>
    <lineage>
        <taxon>Eukaryota</taxon>
        <taxon>Fungi</taxon>
        <taxon>Fungi incertae sedis</taxon>
        <taxon>Chytridiomycota</taxon>
        <taxon>Chytridiomycota incertae sedis</taxon>
        <taxon>Chytridiomycetes</taxon>
        <taxon>Spizellomycetales</taxon>
        <taxon>Powellomycetaceae</taxon>
        <taxon>Geranomyces</taxon>
    </lineage>
</organism>
<evidence type="ECO:0000313" key="4">
    <source>
        <dbReference type="Proteomes" id="UP001212152"/>
    </source>
</evidence>
<sequence length="492" mass="51955">MQDPAITFNQAKAPIDLASRAFLNFAKAYDPLALAGILSGDGTCNSGTVLAGYAASCNSVILSPLAPISLSLGPQPPALSWATLAPGDTVVTRSTQLDTIIECGPSDAIKLVTVGDLDSFSDFLWLNVTVNGTRIETHSYLRLWAAEQSVVVTPQVQTVMFGAGVEYGDPVVDDNGALVFAILAFNLDTYNDMTVITIPYNDDVGGTRTAGVALCTARLAVGTVTASYEVSQVEPASVLKLQNVVTHVAPQPYSMSADTPYGFASALFIFQSIYSVTCDILPCVVTGDEPPLVDLMIGLLREIPNPGGGPNSPPKYAVDLATVASAISRMTSRMLVSFAAPPAFPANLPPQYAATASAQVFQSAGIQQFYTTAACNAVLAVGAASSVGVMIILAISGRRRRMGRSTESLYLLLQALPSNTLPNIPENDWRSARLGRLKAAARHVHVKGENNNGRVILSLSARTSRSKGKKPHRDYPTSATSTKTTRLSDDEV</sequence>
<feature type="transmembrane region" description="Helical" evidence="2">
    <location>
        <begin position="377"/>
        <end position="395"/>
    </location>
</feature>
<comment type="caution">
    <text evidence="3">The sequence shown here is derived from an EMBL/GenBank/DDBJ whole genome shotgun (WGS) entry which is preliminary data.</text>
</comment>
<proteinExistence type="predicted"/>
<name>A0AAD5TP59_9FUNG</name>